<dbReference type="InterPro" id="IPR050312">
    <property type="entry name" value="IolE/XylAMocC-like"/>
</dbReference>
<dbReference type="Pfam" id="PF01261">
    <property type="entry name" value="AP_endonuc_2"/>
    <property type="match status" value="1"/>
</dbReference>
<dbReference type="AlphaFoldDB" id="D1CE39"/>
<keyword evidence="2" id="KW-0413">Isomerase</keyword>
<protein>
    <submittedName>
        <fullName evidence="2">Xylose isomerase domain protein TIM barrel</fullName>
    </submittedName>
</protein>
<evidence type="ECO:0000313" key="3">
    <source>
        <dbReference type="Proteomes" id="UP000000323"/>
    </source>
</evidence>
<dbReference type="InterPro" id="IPR036237">
    <property type="entry name" value="Xyl_isomerase-like_sf"/>
</dbReference>
<dbReference type="GO" id="GO:0016853">
    <property type="term" value="F:isomerase activity"/>
    <property type="evidence" value="ECO:0007669"/>
    <property type="project" value="UniProtKB-KW"/>
</dbReference>
<dbReference type="STRING" id="525904.Tter_0273"/>
<accession>D1CE39</accession>
<organism evidence="2 3">
    <name type="scientific">Thermobaculum terrenum (strain ATCC BAA-798 / CCMEE 7001 / YNP1)</name>
    <dbReference type="NCBI Taxonomy" id="525904"/>
    <lineage>
        <taxon>Bacteria</taxon>
        <taxon>Bacillati</taxon>
        <taxon>Chloroflexota</taxon>
        <taxon>Chloroflexia</taxon>
        <taxon>Candidatus Thermobaculales</taxon>
        <taxon>Candidatus Thermobaculaceae</taxon>
        <taxon>Thermobaculum</taxon>
    </lineage>
</organism>
<dbReference type="InterPro" id="IPR013022">
    <property type="entry name" value="Xyl_isomerase-like_TIM-brl"/>
</dbReference>
<dbReference type="SUPFAM" id="SSF51658">
    <property type="entry name" value="Xylose isomerase-like"/>
    <property type="match status" value="1"/>
</dbReference>
<dbReference type="Proteomes" id="UP000000323">
    <property type="component" value="Chromosome 1"/>
</dbReference>
<evidence type="ECO:0000313" key="2">
    <source>
        <dbReference type="EMBL" id="ACZ41195.1"/>
    </source>
</evidence>
<gene>
    <name evidence="2" type="ordered locus">Tter_0273</name>
</gene>
<feature type="domain" description="Xylose isomerase-like TIM barrel" evidence="1">
    <location>
        <begin position="21"/>
        <end position="252"/>
    </location>
</feature>
<keyword evidence="3" id="KW-1185">Reference proteome</keyword>
<dbReference type="PANTHER" id="PTHR12110">
    <property type="entry name" value="HYDROXYPYRUVATE ISOMERASE"/>
    <property type="match status" value="1"/>
</dbReference>
<dbReference type="EMBL" id="CP001825">
    <property type="protein sequence ID" value="ACZ41195.1"/>
    <property type="molecule type" value="Genomic_DNA"/>
</dbReference>
<proteinExistence type="predicted"/>
<dbReference type="eggNOG" id="COG1082">
    <property type="taxonomic scope" value="Bacteria"/>
</dbReference>
<reference evidence="3" key="1">
    <citation type="journal article" date="2010" name="Stand. Genomic Sci.">
        <title>Complete genome sequence of 'Thermobaculum terrenum' type strain (YNP1).</title>
        <authorList>
            <person name="Kiss H."/>
            <person name="Cleland D."/>
            <person name="Lapidus A."/>
            <person name="Lucas S."/>
            <person name="Glavina Del Rio T."/>
            <person name="Nolan M."/>
            <person name="Tice H."/>
            <person name="Han C."/>
            <person name="Goodwin L."/>
            <person name="Pitluck S."/>
            <person name="Liolios K."/>
            <person name="Ivanova N."/>
            <person name="Mavromatis K."/>
            <person name="Ovchinnikova G."/>
            <person name="Pati A."/>
            <person name="Chen A."/>
            <person name="Palaniappan K."/>
            <person name="Land M."/>
            <person name="Hauser L."/>
            <person name="Chang Y."/>
            <person name="Jeffries C."/>
            <person name="Lu M."/>
            <person name="Brettin T."/>
            <person name="Detter J."/>
            <person name="Goker M."/>
            <person name="Tindall B."/>
            <person name="Beck B."/>
            <person name="McDermott T."/>
            <person name="Woyke T."/>
            <person name="Bristow J."/>
            <person name="Eisen J."/>
            <person name="Markowitz V."/>
            <person name="Hugenholtz P."/>
            <person name="Kyrpides N."/>
            <person name="Klenk H."/>
            <person name="Cheng J."/>
        </authorList>
    </citation>
    <scope>NUCLEOTIDE SEQUENCE [LARGE SCALE GENOMIC DNA]</scope>
    <source>
        <strain evidence="3">ATCC BAA-798 / YNP1</strain>
    </source>
</reference>
<evidence type="ECO:0000259" key="1">
    <source>
        <dbReference type="Pfam" id="PF01261"/>
    </source>
</evidence>
<dbReference type="HOGENOM" id="CLU_059523_0_0_0"/>
<dbReference type="KEGG" id="ttr:Tter_0273"/>
<dbReference type="PANTHER" id="PTHR12110:SF41">
    <property type="entry name" value="INOSOSE DEHYDRATASE"/>
    <property type="match status" value="1"/>
</dbReference>
<dbReference type="Gene3D" id="3.20.20.150">
    <property type="entry name" value="Divalent-metal-dependent TIM barrel enzymes"/>
    <property type="match status" value="1"/>
</dbReference>
<name>D1CE39_THET1</name>
<sequence>MNNRISCHLITWGNDLLTGMKEASELGFQACETFTHQALEYENRVEEFRELLGSYDLELSALYGGGRFSDPSKEAEVIAYNTRVAQFLSKLGVDRIVFGPGGPREGKTSLEGLKQMAKTINEAAKRTYDLGVLACVHPHLGTELQDEDELDAVMEMTDDRYVFFCPDTAHLTAAGMNAAEIIRRYGNRMRYMHLKDLTPENPDPSVFTAFSGTEALPIFCELGLGTIDFVPIMQALQDVGYDGWLTVEIDQSTSTPYQSLKQCRDFVQDKLGISIRYR</sequence>